<dbReference type="AlphaFoldDB" id="H2J7F9"/>
<dbReference type="KEGG" id="mpz:Marpi_2077"/>
<sequence>MIVGIRGATSIENNTKEEIISRTIELYTQIIEKNNIKRIISIFCSVTPDITAYNPITAIRENFKLDNVALFTLQEAVFENSPKAIIRLLIHCEGDTQNFVYLHKAKDLRKDIIK</sequence>
<proteinExistence type="predicted"/>
<evidence type="ECO:0000256" key="1">
    <source>
        <dbReference type="NCBIfam" id="TIGR01796"/>
    </source>
</evidence>
<reference evidence="3 4" key="1">
    <citation type="journal article" date="2012" name="J. Bacteriol.">
        <title>Complete Genome Sequence of the Thermophilic, Piezophilic, Heterotrophic Bacterium Marinitoga piezophila KA3.</title>
        <authorList>
            <person name="Lucas S."/>
            <person name="Han J."/>
            <person name="Lapidus A."/>
            <person name="Cheng J.F."/>
            <person name="Goodwin L.A."/>
            <person name="Pitluck S."/>
            <person name="Peters L."/>
            <person name="Mikhailova N."/>
            <person name="Teshima H."/>
            <person name="Detter J.C."/>
            <person name="Han C."/>
            <person name="Tapia R."/>
            <person name="Land M."/>
            <person name="Hauser L."/>
            <person name="Kyrpides N.C."/>
            <person name="Ivanova N."/>
            <person name="Pagani I."/>
            <person name="Vannier P."/>
            <person name="Oger P."/>
            <person name="Bartlett D.H."/>
            <person name="Noll K.M."/>
            <person name="Woyke T."/>
            <person name="Jebbar M."/>
        </authorList>
    </citation>
    <scope>NUCLEOTIDE SEQUENCE [LARGE SCALE GENOMIC DNA]</scope>
    <source>
        <strain evidence="4">DSM 14283 / JCM 11233 / KA3</strain>
    </source>
</reference>
<protein>
    <recommendedName>
        <fullName evidence="1 2">chorismate mutase</fullName>
        <ecNumber evidence="1 2">5.4.99.5</ecNumber>
    </recommendedName>
</protein>
<dbReference type="InterPro" id="IPR008243">
    <property type="entry name" value="Chorismate_mutase_AroH"/>
</dbReference>
<evidence type="ECO:0000313" key="4">
    <source>
        <dbReference type="Proteomes" id="UP000007161"/>
    </source>
</evidence>
<keyword evidence="2" id="KW-0028">Amino-acid biosynthesis</keyword>
<gene>
    <name evidence="3" type="ordered locus">Marpi_2077</name>
</gene>
<evidence type="ECO:0000313" key="3">
    <source>
        <dbReference type="EMBL" id="AEX86452.1"/>
    </source>
</evidence>
<dbReference type="Pfam" id="PF07736">
    <property type="entry name" value="CM_1"/>
    <property type="match status" value="1"/>
</dbReference>
<dbReference type="PANTHER" id="PTHR21164">
    <property type="entry name" value="CHORISMATE MUTASE"/>
    <property type="match status" value="1"/>
</dbReference>
<dbReference type="EC" id="5.4.99.5" evidence="1 2"/>
<dbReference type="GO" id="GO:0046417">
    <property type="term" value="P:chorismate metabolic process"/>
    <property type="evidence" value="ECO:0007669"/>
    <property type="project" value="TreeGrafter"/>
</dbReference>
<dbReference type="RefSeq" id="WP_014297522.1">
    <property type="nucleotide sequence ID" value="NC_016751.1"/>
</dbReference>
<dbReference type="InterPro" id="IPR035959">
    <property type="entry name" value="RutC-like_sf"/>
</dbReference>
<accession>H2J7F9</accession>
<dbReference type="Proteomes" id="UP000007161">
    <property type="component" value="Chromosome"/>
</dbReference>
<dbReference type="GO" id="GO:0009073">
    <property type="term" value="P:aromatic amino acid family biosynthetic process"/>
    <property type="evidence" value="ECO:0007669"/>
    <property type="project" value="UniProtKB-UniRule"/>
</dbReference>
<dbReference type="SUPFAM" id="SSF55298">
    <property type="entry name" value="YjgF-like"/>
    <property type="match status" value="1"/>
</dbReference>
<keyword evidence="2" id="KW-0057">Aromatic amino acid biosynthesis</keyword>
<comment type="catalytic activity">
    <reaction evidence="2">
        <text>chorismate = prephenate</text>
        <dbReference type="Rhea" id="RHEA:13897"/>
        <dbReference type="ChEBI" id="CHEBI:29748"/>
        <dbReference type="ChEBI" id="CHEBI:29934"/>
        <dbReference type="EC" id="5.4.99.5"/>
    </reaction>
</comment>
<organism evidence="3 4">
    <name type="scientific">Marinitoga piezophila (strain DSM 14283 / JCM 11233 / KA3)</name>
    <dbReference type="NCBI Taxonomy" id="443254"/>
    <lineage>
        <taxon>Bacteria</taxon>
        <taxon>Thermotogati</taxon>
        <taxon>Thermotogota</taxon>
        <taxon>Thermotogae</taxon>
        <taxon>Petrotogales</taxon>
        <taxon>Petrotogaceae</taxon>
        <taxon>Marinitoga</taxon>
    </lineage>
</organism>
<dbReference type="Gene3D" id="3.30.1330.40">
    <property type="entry name" value="RutC-like"/>
    <property type="match status" value="1"/>
</dbReference>
<dbReference type="eggNOG" id="COG4401">
    <property type="taxonomic scope" value="Bacteria"/>
</dbReference>
<reference evidence="4" key="2">
    <citation type="submission" date="2012-01" db="EMBL/GenBank/DDBJ databases">
        <title>Complete sequence of chromosome of Marinitoga piezophila KA3.</title>
        <authorList>
            <person name="Lucas S."/>
            <person name="Han J."/>
            <person name="Lapidus A."/>
            <person name="Cheng J.-F."/>
            <person name="Goodwin L."/>
            <person name="Pitluck S."/>
            <person name="Peters L."/>
            <person name="Mikhailova N."/>
            <person name="Teshima H."/>
            <person name="Detter J.C."/>
            <person name="Han C."/>
            <person name="Tapia R."/>
            <person name="Land M."/>
            <person name="Hauser L."/>
            <person name="Kyrpides N."/>
            <person name="Ivanova N."/>
            <person name="Pagani I."/>
            <person name="Jebbar M."/>
            <person name="Vannier P."/>
            <person name="Oger P."/>
            <person name="Cario A."/>
            <person name="Bartlett D."/>
            <person name="Noll K.M."/>
            <person name="Woyke T."/>
        </authorList>
    </citation>
    <scope>NUCLEOTIDE SEQUENCE [LARGE SCALE GENOMIC DNA]</scope>
    <source>
        <strain evidence="4">DSM 14283 / JCM 11233 / KA3</strain>
    </source>
</reference>
<dbReference type="GO" id="GO:0004106">
    <property type="term" value="F:chorismate mutase activity"/>
    <property type="evidence" value="ECO:0007669"/>
    <property type="project" value="UniProtKB-UniRule"/>
</dbReference>
<dbReference type="NCBIfam" id="TIGR01796">
    <property type="entry name" value="CM_mono_aroH"/>
    <property type="match status" value="1"/>
</dbReference>
<dbReference type="PROSITE" id="PS51167">
    <property type="entry name" value="CHORISMATE_MUT_1"/>
    <property type="match status" value="1"/>
</dbReference>
<keyword evidence="2" id="KW-0413">Isomerase</keyword>
<evidence type="ECO:0000256" key="2">
    <source>
        <dbReference type="PROSITE-ProRule" id="PRU00514"/>
    </source>
</evidence>
<dbReference type="GO" id="GO:0008652">
    <property type="term" value="P:amino acid biosynthetic process"/>
    <property type="evidence" value="ECO:0007669"/>
    <property type="project" value="UniProtKB-UniRule"/>
</dbReference>
<name>H2J7F9_MARPK</name>
<dbReference type="STRING" id="443254.Marpi_2077"/>
<dbReference type="PANTHER" id="PTHR21164:SF0">
    <property type="entry name" value="CHORISMATE MUTASE AROH"/>
    <property type="match status" value="1"/>
</dbReference>
<keyword evidence="4" id="KW-1185">Reference proteome</keyword>
<dbReference type="EMBL" id="CP003257">
    <property type="protein sequence ID" value="AEX86452.1"/>
    <property type="molecule type" value="Genomic_DNA"/>
</dbReference>
<dbReference type="HOGENOM" id="CLU_133236_0_0_0"/>